<comment type="caution">
    <text evidence="1">The sequence shown here is derived from an EMBL/GenBank/DDBJ whole genome shotgun (WGS) entry which is preliminary data.</text>
</comment>
<protein>
    <submittedName>
        <fullName evidence="1">Uncharacterized protein</fullName>
    </submittedName>
</protein>
<dbReference type="EMBL" id="VSSQ01048289">
    <property type="protein sequence ID" value="MPN02347.1"/>
    <property type="molecule type" value="Genomic_DNA"/>
</dbReference>
<proteinExistence type="predicted"/>
<evidence type="ECO:0000313" key="1">
    <source>
        <dbReference type="EMBL" id="MPN02347.1"/>
    </source>
</evidence>
<accession>A0A645EKN9</accession>
<organism evidence="1">
    <name type="scientific">bioreactor metagenome</name>
    <dbReference type="NCBI Taxonomy" id="1076179"/>
    <lineage>
        <taxon>unclassified sequences</taxon>
        <taxon>metagenomes</taxon>
        <taxon>ecological metagenomes</taxon>
    </lineage>
</organism>
<reference evidence="1" key="1">
    <citation type="submission" date="2019-08" db="EMBL/GenBank/DDBJ databases">
        <authorList>
            <person name="Kucharzyk K."/>
            <person name="Murdoch R.W."/>
            <person name="Higgins S."/>
            <person name="Loffler F."/>
        </authorList>
    </citation>
    <scope>NUCLEOTIDE SEQUENCE</scope>
</reference>
<gene>
    <name evidence="1" type="ORF">SDC9_149563</name>
</gene>
<name>A0A645EKN9_9ZZZZ</name>
<dbReference type="AlphaFoldDB" id="A0A645EKN9"/>
<sequence>MFMVVQITLSICEIKILMCLNGNYFSLIATRITTRVMMLFTMIKSSGISVVYSKKTDMMSIR</sequence>